<dbReference type="EMBL" id="CAJNOR010000731">
    <property type="protein sequence ID" value="CAF0993519.1"/>
    <property type="molecule type" value="Genomic_DNA"/>
</dbReference>
<dbReference type="AlphaFoldDB" id="A0A814G6E9"/>
<dbReference type="Pfam" id="PF05050">
    <property type="entry name" value="Methyltransf_21"/>
    <property type="match status" value="1"/>
</dbReference>
<feature type="domain" description="Methyltransferase FkbM" evidence="1">
    <location>
        <begin position="59"/>
        <end position="191"/>
    </location>
</feature>
<reference evidence="2" key="1">
    <citation type="submission" date="2021-02" db="EMBL/GenBank/DDBJ databases">
        <authorList>
            <person name="Nowell W R."/>
        </authorList>
    </citation>
    <scope>NUCLEOTIDE SEQUENCE</scope>
</reference>
<accession>A0A814G6E9</accession>
<keyword evidence="3" id="KW-1185">Reference proteome</keyword>
<proteinExistence type="predicted"/>
<dbReference type="SUPFAM" id="SSF53335">
    <property type="entry name" value="S-adenosyl-L-methionine-dependent methyltransferases"/>
    <property type="match status" value="1"/>
</dbReference>
<evidence type="ECO:0000313" key="2">
    <source>
        <dbReference type="EMBL" id="CAF0993519.1"/>
    </source>
</evidence>
<gene>
    <name evidence="2" type="ORF">XAT740_LOCUS12824</name>
</gene>
<evidence type="ECO:0000313" key="3">
    <source>
        <dbReference type="Proteomes" id="UP000663828"/>
    </source>
</evidence>
<name>A0A814G6E9_ADIRI</name>
<comment type="caution">
    <text evidence="2">The sequence shown here is derived from an EMBL/GenBank/DDBJ whole genome shotgun (WGS) entry which is preliminary data.</text>
</comment>
<dbReference type="Gene3D" id="3.40.50.150">
    <property type="entry name" value="Vaccinia Virus protein VP39"/>
    <property type="match status" value="1"/>
</dbReference>
<dbReference type="InterPro" id="IPR006342">
    <property type="entry name" value="FkbM_mtfrase"/>
</dbReference>
<sequence>MMLIRSLVGNPADEQEISNSRKAYYYDYEPYLKKKINQTSNTFHQFYYIDLGCSDGRDIERFLYFHSKEILNTGNLSIIGFEPDPINYFACKAEQNLPISTTKTVYNVAAWIKSDEVSYAVKMGQKSRIDHSSTTRVLSLDFSRWILENFKPEHYVYIKFTIEGAEIEVLEKMVADRSLALVDYLEIEWTHPVSSQYEPRRISLECMFDNFGMDYLYMIDMADMDIAQTNNETYEAVRKDTGWKLNTSLTRFHYRTRKEVPTLLNERLHRRK</sequence>
<organism evidence="2 3">
    <name type="scientific">Adineta ricciae</name>
    <name type="common">Rotifer</name>
    <dbReference type="NCBI Taxonomy" id="249248"/>
    <lineage>
        <taxon>Eukaryota</taxon>
        <taxon>Metazoa</taxon>
        <taxon>Spiralia</taxon>
        <taxon>Gnathifera</taxon>
        <taxon>Rotifera</taxon>
        <taxon>Eurotatoria</taxon>
        <taxon>Bdelloidea</taxon>
        <taxon>Adinetida</taxon>
        <taxon>Adinetidae</taxon>
        <taxon>Adineta</taxon>
    </lineage>
</organism>
<protein>
    <recommendedName>
        <fullName evidence="1">Methyltransferase FkbM domain-containing protein</fullName>
    </recommendedName>
</protein>
<dbReference type="Proteomes" id="UP000663828">
    <property type="component" value="Unassembled WGS sequence"/>
</dbReference>
<evidence type="ECO:0000259" key="1">
    <source>
        <dbReference type="Pfam" id="PF05050"/>
    </source>
</evidence>
<dbReference type="InterPro" id="IPR029063">
    <property type="entry name" value="SAM-dependent_MTases_sf"/>
</dbReference>